<dbReference type="Gene3D" id="3.40.50.300">
    <property type="entry name" value="P-loop containing nucleotide triphosphate hydrolases"/>
    <property type="match status" value="1"/>
</dbReference>
<evidence type="ECO:0000256" key="4">
    <source>
        <dbReference type="ARBA" id="ARBA00022695"/>
    </source>
</evidence>
<comment type="similarity">
    <text evidence="7">Belongs to the DNA polymerase HolA subunit family.</text>
</comment>
<keyword evidence="5" id="KW-0235">DNA replication</keyword>
<dbReference type="OrthoDB" id="9770982at2"/>
<dbReference type="RefSeq" id="WP_109676128.1">
    <property type="nucleotide sequence ID" value="NZ_CP086615.1"/>
</dbReference>
<evidence type="ECO:0000256" key="3">
    <source>
        <dbReference type="ARBA" id="ARBA00022679"/>
    </source>
</evidence>
<dbReference type="NCBIfam" id="TIGR01128">
    <property type="entry name" value="holA"/>
    <property type="match status" value="1"/>
</dbReference>
<dbReference type="InterPro" id="IPR005790">
    <property type="entry name" value="DNA_polIII_delta"/>
</dbReference>
<dbReference type="GO" id="GO:0009360">
    <property type="term" value="C:DNA polymerase III complex"/>
    <property type="evidence" value="ECO:0007669"/>
    <property type="project" value="UniProtKB-UniRule"/>
</dbReference>
<keyword evidence="4" id="KW-0548">Nucleotidyltransferase</keyword>
<comment type="caution">
    <text evidence="12">The sequence shown here is derived from an EMBL/GenBank/DDBJ whole genome shotgun (WGS) entry which is preliminary data.</text>
</comment>
<evidence type="ECO:0000259" key="10">
    <source>
        <dbReference type="Pfam" id="PF06144"/>
    </source>
</evidence>
<reference evidence="12 14" key="1">
    <citation type="submission" date="2018-05" db="EMBL/GenBank/DDBJ databases">
        <title>Spiribacter halobius sp. nov., a moderately halophilic bacterium isolated from marine solar saltern.</title>
        <authorList>
            <person name="Zheng W.-S."/>
            <person name="Lu D.-C."/>
            <person name="Du Z.-J."/>
        </authorList>
    </citation>
    <scope>NUCLEOTIDE SEQUENCE [LARGE SCALE GENOMIC DNA]</scope>
    <source>
        <strain evidence="12 14">E85</strain>
    </source>
</reference>
<proteinExistence type="inferred from homology"/>
<dbReference type="Gene3D" id="1.20.272.10">
    <property type="match status" value="1"/>
</dbReference>
<evidence type="ECO:0000256" key="5">
    <source>
        <dbReference type="ARBA" id="ARBA00022705"/>
    </source>
</evidence>
<dbReference type="GO" id="GO:0006261">
    <property type="term" value="P:DNA-templated DNA replication"/>
    <property type="evidence" value="ECO:0007669"/>
    <property type="project" value="TreeGrafter"/>
</dbReference>
<evidence type="ECO:0000256" key="9">
    <source>
        <dbReference type="NCBIfam" id="TIGR01128"/>
    </source>
</evidence>
<dbReference type="InterPro" id="IPR010372">
    <property type="entry name" value="DNA_pol3_delta_N"/>
</dbReference>
<dbReference type="InterPro" id="IPR027417">
    <property type="entry name" value="P-loop_NTPase"/>
</dbReference>
<dbReference type="AlphaFoldDB" id="A0A2U2N4E4"/>
<dbReference type="EMBL" id="QFFI01000003">
    <property type="protein sequence ID" value="PWG65266.1"/>
    <property type="molecule type" value="Genomic_DNA"/>
</dbReference>
<organism evidence="12 14">
    <name type="scientific">Sediminicurvatus halobius</name>
    <dbReference type="NCBI Taxonomy" id="2182432"/>
    <lineage>
        <taxon>Bacteria</taxon>
        <taxon>Pseudomonadati</taxon>
        <taxon>Pseudomonadota</taxon>
        <taxon>Gammaproteobacteria</taxon>
        <taxon>Chromatiales</taxon>
        <taxon>Ectothiorhodospiraceae</taxon>
        <taxon>Sediminicurvatus</taxon>
    </lineage>
</organism>
<keyword evidence="6" id="KW-0239">DNA-directed DNA polymerase</keyword>
<dbReference type="Gene3D" id="1.10.8.60">
    <property type="match status" value="1"/>
</dbReference>
<evidence type="ECO:0000259" key="11">
    <source>
        <dbReference type="Pfam" id="PF14840"/>
    </source>
</evidence>
<evidence type="ECO:0000256" key="1">
    <source>
        <dbReference type="ARBA" id="ARBA00012417"/>
    </source>
</evidence>
<comment type="catalytic activity">
    <reaction evidence="8">
        <text>DNA(n) + a 2'-deoxyribonucleoside 5'-triphosphate = DNA(n+1) + diphosphate</text>
        <dbReference type="Rhea" id="RHEA:22508"/>
        <dbReference type="Rhea" id="RHEA-COMP:17339"/>
        <dbReference type="Rhea" id="RHEA-COMP:17340"/>
        <dbReference type="ChEBI" id="CHEBI:33019"/>
        <dbReference type="ChEBI" id="CHEBI:61560"/>
        <dbReference type="ChEBI" id="CHEBI:173112"/>
        <dbReference type="EC" id="2.7.7.7"/>
    </reaction>
</comment>
<accession>A0A2U2N4E4</accession>
<dbReference type="InterPro" id="IPR008921">
    <property type="entry name" value="DNA_pol3_clamp-load_cplx_C"/>
</dbReference>
<evidence type="ECO:0000256" key="7">
    <source>
        <dbReference type="ARBA" id="ARBA00034754"/>
    </source>
</evidence>
<dbReference type="CDD" id="cd18138">
    <property type="entry name" value="HLD_clamp_pol_III_delta"/>
    <property type="match status" value="1"/>
</dbReference>
<dbReference type="GO" id="GO:0003887">
    <property type="term" value="F:DNA-directed DNA polymerase activity"/>
    <property type="evidence" value="ECO:0007669"/>
    <property type="project" value="UniProtKB-UniRule"/>
</dbReference>
<evidence type="ECO:0000313" key="12">
    <source>
        <dbReference type="EMBL" id="PWG64105.1"/>
    </source>
</evidence>
<keyword evidence="14" id="KW-1185">Reference proteome</keyword>
<evidence type="ECO:0000256" key="6">
    <source>
        <dbReference type="ARBA" id="ARBA00022932"/>
    </source>
</evidence>
<dbReference type="Proteomes" id="UP000245474">
    <property type="component" value="Unassembled WGS sequence"/>
</dbReference>
<name>A0A2U2N4E4_9GAMM</name>
<sequence>MSFISTDQLPNRLAQRLDPVYLIAGEEPLLVEEALGALRERVRAAGFGEREVLSVEAGFDWSRLAGAAENLSLFAERRLIELRLPQGKPGQEGTRALQAFAKAPPADTVLVVICGRLDSRQRSAAWVKALAGAGVVAYAWPVRSEALPRWAAARLRQRGLTADPEALDLLAERGEGNLLALSQEIDKLALLAGGGHLDVATVRGAVGDSARFAIFDLPEAALAGGLARTARICRGLREEGEEPVLVLWALARELRVLAELQESARLRRSPDAVFGRHRTWRNRQGALWELARRAPAGAWVELARRTATADRVVKGAAAGRPWDELLQLSTDIARLAAAAGSDGKRP</sequence>
<evidence type="ECO:0000256" key="8">
    <source>
        <dbReference type="ARBA" id="ARBA00049244"/>
    </source>
</evidence>
<protein>
    <recommendedName>
        <fullName evidence="2 9">DNA polymerase III subunit delta</fullName>
        <ecNumber evidence="1 9">2.7.7.7</ecNumber>
    </recommendedName>
</protein>
<gene>
    <name evidence="13" type="ORF">DEM34_03060</name>
    <name evidence="12" type="ORF">DEM34_06275</name>
</gene>
<dbReference type="PANTHER" id="PTHR34388">
    <property type="entry name" value="DNA POLYMERASE III SUBUNIT DELTA"/>
    <property type="match status" value="1"/>
</dbReference>
<feature type="domain" description="DNA polymerase III subunit delta C-terminal" evidence="11">
    <location>
        <begin position="219"/>
        <end position="293"/>
    </location>
</feature>
<dbReference type="EMBL" id="QFFI01000007">
    <property type="protein sequence ID" value="PWG64105.1"/>
    <property type="molecule type" value="Genomic_DNA"/>
</dbReference>
<dbReference type="Pfam" id="PF14840">
    <property type="entry name" value="DNA_pol3_delt_C"/>
    <property type="match status" value="1"/>
</dbReference>
<keyword evidence="3" id="KW-0808">Transferase</keyword>
<dbReference type="EC" id="2.7.7.7" evidence="1 9"/>
<dbReference type="SUPFAM" id="SSF48019">
    <property type="entry name" value="post-AAA+ oligomerization domain-like"/>
    <property type="match status" value="1"/>
</dbReference>
<evidence type="ECO:0000313" key="14">
    <source>
        <dbReference type="Proteomes" id="UP000245474"/>
    </source>
</evidence>
<dbReference type="InterPro" id="IPR032780">
    <property type="entry name" value="DNA_pol3_delt_C"/>
</dbReference>
<dbReference type="GO" id="GO:0003677">
    <property type="term" value="F:DNA binding"/>
    <property type="evidence" value="ECO:0007669"/>
    <property type="project" value="InterPro"/>
</dbReference>
<dbReference type="PANTHER" id="PTHR34388:SF1">
    <property type="entry name" value="DNA POLYMERASE III SUBUNIT DELTA"/>
    <property type="match status" value="1"/>
</dbReference>
<evidence type="ECO:0000313" key="13">
    <source>
        <dbReference type="EMBL" id="PWG65266.1"/>
    </source>
</evidence>
<dbReference type="SUPFAM" id="SSF52540">
    <property type="entry name" value="P-loop containing nucleoside triphosphate hydrolases"/>
    <property type="match status" value="1"/>
</dbReference>
<dbReference type="Pfam" id="PF06144">
    <property type="entry name" value="DNA_pol3_delta"/>
    <property type="match status" value="1"/>
</dbReference>
<evidence type="ECO:0000256" key="2">
    <source>
        <dbReference type="ARBA" id="ARBA00017703"/>
    </source>
</evidence>
<feature type="domain" description="DNA polymerase III delta N-terminal" evidence="10">
    <location>
        <begin position="21"/>
        <end position="133"/>
    </location>
</feature>